<protein>
    <submittedName>
        <fullName evidence="2">Pimeloyl-ACP methyl ester carboxylesterase</fullName>
    </submittedName>
</protein>
<proteinExistence type="predicted"/>
<dbReference type="Pfam" id="PF00561">
    <property type="entry name" value="Abhydrolase_1"/>
    <property type="match status" value="1"/>
</dbReference>
<dbReference type="PRINTS" id="PR00111">
    <property type="entry name" value="ABHYDROLASE"/>
</dbReference>
<dbReference type="PRINTS" id="PR00412">
    <property type="entry name" value="EPOXHYDRLASE"/>
</dbReference>
<dbReference type="PANTHER" id="PTHR46438">
    <property type="entry name" value="ALPHA/BETA-HYDROLASES SUPERFAMILY PROTEIN"/>
    <property type="match status" value="1"/>
</dbReference>
<sequence length="276" mass="31383">MHNVAFSSGHYIDFINGVKVFYEVHGYRKNKPTVLLIHGFLSSTFSFRRLIPILKEDFTVIAVDLPPFGQSEKSLSFKYSYQNLANLVTGLLDLWGINKAIVMGHSMGGQIALNIAKEKPNYVSNLVLLCSSGYLSRAHYGLVASSYLPYFHLWIKRWLGRKGIQGNLENVVYNLDLVNQEMVEGYMKPFRTDHIFMALAKMIRDREGDLSSEALKKINVPTLLIWGEEDKVVPISVGKRLHGDILNSTFISLNKTGHLVPEENPKAIWRHMLQFI</sequence>
<organism evidence="2 3">
    <name type="scientific">Priestia endophytica DSM 13796</name>
    <dbReference type="NCBI Taxonomy" id="1121089"/>
    <lineage>
        <taxon>Bacteria</taxon>
        <taxon>Bacillati</taxon>
        <taxon>Bacillota</taxon>
        <taxon>Bacilli</taxon>
        <taxon>Bacillales</taxon>
        <taxon>Bacillaceae</taxon>
        <taxon>Priestia</taxon>
    </lineage>
</organism>
<dbReference type="Proteomes" id="UP000182762">
    <property type="component" value="Unassembled WGS sequence"/>
</dbReference>
<accession>A0A1I6A4B9</accession>
<dbReference type="GeneID" id="93711145"/>
<dbReference type="SUPFAM" id="SSF53474">
    <property type="entry name" value="alpha/beta-Hydrolases"/>
    <property type="match status" value="1"/>
</dbReference>
<dbReference type="InterPro" id="IPR000639">
    <property type="entry name" value="Epox_hydrolase-like"/>
</dbReference>
<evidence type="ECO:0000313" key="3">
    <source>
        <dbReference type="Proteomes" id="UP000182762"/>
    </source>
</evidence>
<dbReference type="EMBL" id="FOXX01000005">
    <property type="protein sequence ID" value="SFQ63387.1"/>
    <property type="molecule type" value="Genomic_DNA"/>
</dbReference>
<evidence type="ECO:0000313" key="2">
    <source>
        <dbReference type="EMBL" id="SFQ63387.1"/>
    </source>
</evidence>
<evidence type="ECO:0000259" key="1">
    <source>
        <dbReference type="Pfam" id="PF00561"/>
    </source>
</evidence>
<feature type="domain" description="AB hydrolase-1" evidence="1">
    <location>
        <begin position="32"/>
        <end position="265"/>
    </location>
</feature>
<comment type="caution">
    <text evidence="2">The sequence shown here is derived from an EMBL/GenBank/DDBJ whole genome shotgun (WGS) entry which is preliminary data.</text>
</comment>
<gene>
    <name evidence="2" type="ORF">SAMN02745910_02497</name>
</gene>
<dbReference type="PANTHER" id="PTHR46438:SF11">
    <property type="entry name" value="LIPASE-RELATED"/>
    <property type="match status" value="1"/>
</dbReference>
<dbReference type="InterPro" id="IPR000073">
    <property type="entry name" value="AB_hydrolase_1"/>
</dbReference>
<dbReference type="RefSeq" id="WP_061804581.1">
    <property type="nucleotide sequence ID" value="NZ_FOXX01000005.1"/>
</dbReference>
<dbReference type="InterPro" id="IPR029058">
    <property type="entry name" value="AB_hydrolase_fold"/>
</dbReference>
<dbReference type="Gene3D" id="3.40.50.1820">
    <property type="entry name" value="alpha/beta hydrolase"/>
    <property type="match status" value="1"/>
</dbReference>
<reference evidence="2 3" key="1">
    <citation type="submission" date="2016-10" db="EMBL/GenBank/DDBJ databases">
        <authorList>
            <person name="Varghese N."/>
            <person name="Submissions S."/>
        </authorList>
    </citation>
    <scope>NUCLEOTIDE SEQUENCE [LARGE SCALE GENOMIC DNA]</scope>
    <source>
        <strain evidence="2 3">DSM 13796</strain>
    </source>
</reference>
<name>A0A1I6A4B9_9BACI</name>
<keyword evidence="3" id="KW-1185">Reference proteome</keyword>